<dbReference type="Gene3D" id="2.30.38.10">
    <property type="entry name" value="Luciferase, Domain 3"/>
    <property type="match status" value="1"/>
</dbReference>
<dbReference type="NCBIfam" id="TIGR01733">
    <property type="entry name" value="AA-adenyl-dom"/>
    <property type="match status" value="1"/>
</dbReference>
<dbReference type="SMART" id="SM00823">
    <property type="entry name" value="PKS_PP"/>
    <property type="match status" value="2"/>
</dbReference>
<accession>A0A502DWI0</accession>
<dbReference type="InterPro" id="IPR020845">
    <property type="entry name" value="AMP-binding_CS"/>
</dbReference>
<dbReference type="Pfam" id="PF00550">
    <property type="entry name" value="PP-binding"/>
    <property type="match status" value="2"/>
</dbReference>
<dbReference type="Gene3D" id="1.10.1200.10">
    <property type="entry name" value="ACP-like"/>
    <property type="match status" value="2"/>
</dbReference>
<dbReference type="PROSITE" id="PS00455">
    <property type="entry name" value="AMP_BINDING"/>
    <property type="match status" value="1"/>
</dbReference>
<dbReference type="GO" id="GO:0047527">
    <property type="term" value="F:2,3-dihydroxybenzoate-serine ligase activity"/>
    <property type="evidence" value="ECO:0007669"/>
    <property type="project" value="TreeGrafter"/>
</dbReference>
<dbReference type="FunFam" id="3.40.50.12780:FF:000012">
    <property type="entry name" value="Non-ribosomal peptide synthetase"/>
    <property type="match status" value="1"/>
</dbReference>
<evidence type="ECO:0000313" key="5">
    <source>
        <dbReference type="EMBL" id="TPG28606.1"/>
    </source>
</evidence>
<evidence type="ECO:0000256" key="1">
    <source>
        <dbReference type="ARBA" id="ARBA00001957"/>
    </source>
</evidence>
<dbReference type="InterPro" id="IPR006162">
    <property type="entry name" value="Ppantetheine_attach_site"/>
</dbReference>
<dbReference type="Gene3D" id="3.30.559.30">
    <property type="entry name" value="Nonribosomal peptide synthetase, condensation domain"/>
    <property type="match status" value="2"/>
</dbReference>
<dbReference type="GO" id="GO:0009239">
    <property type="term" value="P:enterobactin biosynthetic process"/>
    <property type="evidence" value="ECO:0007669"/>
    <property type="project" value="TreeGrafter"/>
</dbReference>
<dbReference type="EMBL" id="RCZI01000002">
    <property type="protein sequence ID" value="TPG28606.1"/>
    <property type="molecule type" value="Genomic_DNA"/>
</dbReference>
<dbReference type="SUPFAM" id="SSF47336">
    <property type="entry name" value="ACP-like"/>
    <property type="match status" value="2"/>
</dbReference>
<evidence type="ECO:0000256" key="3">
    <source>
        <dbReference type="ARBA" id="ARBA00022553"/>
    </source>
</evidence>
<evidence type="ECO:0000313" key="6">
    <source>
        <dbReference type="Proteomes" id="UP000319212"/>
    </source>
</evidence>
<evidence type="ECO:0000256" key="2">
    <source>
        <dbReference type="ARBA" id="ARBA00022450"/>
    </source>
</evidence>
<dbReference type="OrthoDB" id="6297021at2"/>
<organism evidence="5 6">
    <name type="scientific">Variovorax guangxiensis</name>
    <dbReference type="NCBI Taxonomy" id="1775474"/>
    <lineage>
        <taxon>Bacteria</taxon>
        <taxon>Pseudomonadati</taxon>
        <taxon>Pseudomonadota</taxon>
        <taxon>Betaproteobacteria</taxon>
        <taxon>Burkholderiales</taxon>
        <taxon>Comamonadaceae</taxon>
        <taxon>Variovorax</taxon>
    </lineage>
</organism>
<dbReference type="CDD" id="cd19531">
    <property type="entry name" value="LCL_NRPS-like"/>
    <property type="match status" value="2"/>
</dbReference>
<comment type="caution">
    <text evidence="5">The sequence shown here is derived from an EMBL/GenBank/DDBJ whole genome shotgun (WGS) entry which is preliminary data.</text>
</comment>
<dbReference type="InterPro" id="IPR036736">
    <property type="entry name" value="ACP-like_sf"/>
</dbReference>
<dbReference type="GO" id="GO:0043041">
    <property type="term" value="P:amino acid activation for nonribosomal peptide biosynthetic process"/>
    <property type="evidence" value="ECO:0007669"/>
    <property type="project" value="TreeGrafter"/>
</dbReference>
<dbReference type="Pfam" id="PF00501">
    <property type="entry name" value="AMP-binding"/>
    <property type="match status" value="1"/>
</dbReference>
<dbReference type="InterPro" id="IPR020806">
    <property type="entry name" value="PKS_PP-bd"/>
</dbReference>
<dbReference type="InterPro" id="IPR001242">
    <property type="entry name" value="Condensation_dom"/>
</dbReference>
<evidence type="ECO:0000259" key="4">
    <source>
        <dbReference type="PROSITE" id="PS50075"/>
    </source>
</evidence>
<dbReference type="PANTHER" id="PTHR45527">
    <property type="entry name" value="NONRIBOSOMAL PEPTIDE SYNTHETASE"/>
    <property type="match status" value="1"/>
</dbReference>
<dbReference type="GO" id="GO:0005829">
    <property type="term" value="C:cytosol"/>
    <property type="evidence" value="ECO:0007669"/>
    <property type="project" value="TreeGrafter"/>
</dbReference>
<dbReference type="PANTHER" id="PTHR45527:SF1">
    <property type="entry name" value="FATTY ACID SYNTHASE"/>
    <property type="match status" value="1"/>
</dbReference>
<dbReference type="InterPro" id="IPR000873">
    <property type="entry name" value="AMP-dep_synth/lig_dom"/>
</dbReference>
<dbReference type="Pfam" id="PF13193">
    <property type="entry name" value="AMP-binding_C"/>
    <property type="match status" value="1"/>
</dbReference>
<keyword evidence="2" id="KW-0596">Phosphopantetheine</keyword>
<dbReference type="InterPro" id="IPR009081">
    <property type="entry name" value="PP-bd_ACP"/>
</dbReference>
<feature type="domain" description="Carrier" evidence="4">
    <location>
        <begin position="1540"/>
        <end position="1625"/>
    </location>
</feature>
<dbReference type="GO" id="GO:0009366">
    <property type="term" value="C:enterobactin synthetase complex"/>
    <property type="evidence" value="ECO:0007669"/>
    <property type="project" value="TreeGrafter"/>
</dbReference>
<dbReference type="InterPro" id="IPR045851">
    <property type="entry name" value="AMP-bd_C_sf"/>
</dbReference>
<dbReference type="PROSITE" id="PS00012">
    <property type="entry name" value="PHOSPHOPANTETHEINE"/>
    <property type="match status" value="2"/>
</dbReference>
<keyword evidence="3" id="KW-0597">Phosphoprotein</keyword>
<dbReference type="FunFam" id="3.30.300.30:FF:000010">
    <property type="entry name" value="Enterobactin synthetase component F"/>
    <property type="match status" value="1"/>
</dbReference>
<dbReference type="Proteomes" id="UP000319212">
    <property type="component" value="Unassembled WGS sequence"/>
</dbReference>
<dbReference type="InterPro" id="IPR025110">
    <property type="entry name" value="AMP-bd_C"/>
</dbReference>
<dbReference type="InterPro" id="IPR010071">
    <property type="entry name" value="AA_adenyl_dom"/>
</dbReference>
<dbReference type="Pfam" id="PF00668">
    <property type="entry name" value="Condensation"/>
    <property type="match status" value="2"/>
</dbReference>
<dbReference type="SUPFAM" id="SSF52777">
    <property type="entry name" value="CoA-dependent acyltransferases"/>
    <property type="match status" value="4"/>
</dbReference>
<sequence>MTFSDTSHVGDEDDFDPFAAGAIERTVASTEAQREVWLADRMGAQASLAYNESLTLRLRGVVDSAALIAAFDALVARHPALRASFSPDGSQLLIGEATPLPLAEHDLRHLDAAAQARELAAEYTDAVRERFDLARGPLFRAALYRLSTVEALVVMTAHHAVCDGWSWGVIADDLGRLYAQQTGDGPALAPAPGYADYADWEAAEAASPAMQAHVDYWLGRFGGGSLPVLELPLDHPRPAVRTFASARLGRSLDSALADAVRRNGAALGTTPYAVLFSGFAALLHRLSGQDDIVIGIAAAGQMAAQMPGLVGHCVNLLPLRVAIDAALPFETLVRQSGGMLLDAFEHQALGYGALLRKLPVVRDPSRMPLVNVLFNVDRDAAPGDGSFPGIEVEQGCIPREAENFELFINVTPSARGLQVDVQYNTDLFDAETIARWLALYECLLRDALAVPARPVGALQWLPEAQAAALAALQPAATPLNGRPLMHAAFCAQAATQPARTALRHGDLALSYGELDAQSTRLARALRARGVRRGDRVGLCLPRDADMVVALLAVLKAGAAYVPLDPDFPQARLDHYAADAALALLLTRSDVPSAPRGWRADATTRVLALDSDTAWRNESAQLPPDAALDARAEDAAYVIYTSGSTGVPKGVVVPHGAVANFLQSMRRAPGIAADDVLVAVTTLSFDIAVLELMLPLTVGAQVVIAPREAAMNGHTLAALLARCGATTMQATPGMWRLLLDAGWRHAGDFKALVGGESLPPDLARDLLGAAAEVWNMYGPTETTIWSTLWRVDPALIGERGISIGRPIDNTAVWILDAQRQPLPIGVPGEICIGGAGVAIGYHERPELTADRFVTAEVDGRQMRLYRTGDRGRWRNDGLLEHMGRFDFQVKVRGYRIELGEVEARCDEAPGVARSVVVTREDRPGDVRLVAYVALTPGATFDRGAIGEHLRTTLPQYMLPQHVVPLDALPLLPNGKIDRKALPAPHADAAPARMAPRTELEHTVRQAMEDVLHLPGLGMTDDFFAMGGHSLLAARLAVQLGAACGVSLSLGTLFEAPTAERLAAAIERAQQADAAAPLTIPRRAERRTAPLSQDQQRMRFAEELHPGLTAFNTPAAHRLTGPMDRSRFEQALRRVVQRQDALRTSVVPAPDGHGWVQRVDPVSNFTLPFEDLRGIPAAKRESALAQRLQTLVDEPILAAPAPLFRCALFQTGEREHAFFFMAHHLVWDGYSFDILQREMATAYAAAMDGRDTALPALTVNHGDYAAWHNAWLQGPEADRQRAHWHERLAGVPALAPFPADLVARPGVPGRGRREPVQVPQLLTATLRDLARRHDLTLNMLVMAAYAAALANTVGQPAVAVGMPVRGRVAPALDEVIGLFVGLVPVNLDAQPALGFVAFAASLKQEVIGALAHQDLPFEQLMLQASPAQRRARLYQALFSYQDVRERTGHWGPLQQEAIALSERGLTDDLGLWLLEHDAGLQGDLVYNTHLYTADTVIAFRQRFLDMLAAVATRPDATLAELAAGAAVVAARSASRDDGDDASLLQPEQAQLAQLWASAIGIDVNDIRGSDNFFDLGGDSLLAMRVIQQAEELLGLRTEPRRYVFENLMQLATRSVPAGIAEATESNPKPTPATAPTRGLLGRVKALWGRRN</sequence>
<feature type="domain" description="Carrier" evidence="4">
    <location>
        <begin position="993"/>
        <end position="1068"/>
    </location>
</feature>
<dbReference type="InterPro" id="IPR023213">
    <property type="entry name" value="CAT-like_dom_sf"/>
</dbReference>
<dbReference type="FunFam" id="3.40.50.980:FF:000001">
    <property type="entry name" value="Non-ribosomal peptide synthetase"/>
    <property type="match status" value="1"/>
</dbReference>
<dbReference type="RefSeq" id="WP_140840271.1">
    <property type="nucleotide sequence ID" value="NZ_RCZI01000002.1"/>
</dbReference>
<name>A0A502DWI0_9BURK</name>
<proteinExistence type="predicted"/>
<dbReference type="PROSITE" id="PS50075">
    <property type="entry name" value="CARRIER"/>
    <property type="match status" value="2"/>
</dbReference>
<dbReference type="SUPFAM" id="SSF56801">
    <property type="entry name" value="Acetyl-CoA synthetase-like"/>
    <property type="match status" value="1"/>
</dbReference>
<reference evidence="5 6" key="1">
    <citation type="journal article" date="2019" name="Environ. Microbiol.">
        <title>Species interactions and distinct microbial communities in high Arctic permafrost affected cryosols are associated with the CH4 and CO2 gas fluxes.</title>
        <authorList>
            <person name="Altshuler I."/>
            <person name="Hamel J."/>
            <person name="Turney S."/>
            <person name="Magnuson E."/>
            <person name="Levesque R."/>
            <person name="Greer C."/>
            <person name="Whyte L.G."/>
        </authorList>
    </citation>
    <scope>NUCLEOTIDE SEQUENCE [LARGE SCALE GENOMIC DNA]</scope>
    <source>
        <strain evidence="5 6">S06.C</strain>
    </source>
</reference>
<comment type="cofactor">
    <cofactor evidence="1">
        <name>pantetheine 4'-phosphate</name>
        <dbReference type="ChEBI" id="CHEBI:47942"/>
    </cofactor>
</comment>
<gene>
    <name evidence="5" type="ORF">EAH82_07330</name>
</gene>
<dbReference type="Gene3D" id="3.30.559.10">
    <property type="entry name" value="Chloramphenicol acetyltransferase-like domain"/>
    <property type="match status" value="2"/>
</dbReference>
<dbReference type="Gene3D" id="3.40.50.980">
    <property type="match status" value="2"/>
</dbReference>
<dbReference type="GO" id="GO:0031177">
    <property type="term" value="F:phosphopantetheine binding"/>
    <property type="evidence" value="ECO:0007669"/>
    <property type="project" value="InterPro"/>
</dbReference>
<protein>
    <submittedName>
        <fullName evidence="5">Amino acid adenylation domain-containing protein</fullName>
    </submittedName>
</protein>
<dbReference type="Gene3D" id="3.30.300.30">
    <property type="match status" value="1"/>
</dbReference>